<accession>A0A919SL22</accession>
<dbReference type="GO" id="GO:0019748">
    <property type="term" value="P:secondary metabolic process"/>
    <property type="evidence" value="ECO:0007669"/>
    <property type="project" value="InterPro"/>
</dbReference>
<dbReference type="RefSeq" id="WP_244876156.1">
    <property type="nucleotide sequence ID" value="NZ_BAAATW010000015.1"/>
</dbReference>
<comment type="caution">
    <text evidence="1">The sequence shown here is derived from an EMBL/GenBank/DDBJ whole genome shotgun (WGS) entry which is preliminary data.</text>
</comment>
<reference evidence="1" key="1">
    <citation type="submission" date="2021-03" db="EMBL/GenBank/DDBJ databases">
        <title>Whole genome shotgun sequence of Actinoplanes consettensis NBRC 14913.</title>
        <authorList>
            <person name="Komaki H."/>
            <person name="Tamura T."/>
        </authorList>
    </citation>
    <scope>NUCLEOTIDE SEQUENCE</scope>
    <source>
        <strain evidence="1">NBRC 14913</strain>
    </source>
</reference>
<proteinExistence type="predicted"/>
<dbReference type="EMBL" id="BOQP01000021">
    <property type="protein sequence ID" value="GIM74745.1"/>
    <property type="molecule type" value="Genomic_DNA"/>
</dbReference>
<gene>
    <name evidence="1" type="ORF">Aco04nite_41840</name>
</gene>
<dbReference type="GO" id="GO:0016773">
    <property type="term" value="F:phosphotransferase activity, alcohol group as acceptor"/>
    <property type="evidence" value="ECO:0007669"/>
    <property type="project" value="InterPro"/>
</dbReference>
<dbReference type="SUPFAM" id="SSF56112">
    <property type="entry name" value="Protein kinase-like (PK-like)"/>
    <property type="match status" value="1"/>
</dbReference>
<keyword evidence="2" id="KW-1185">Reference proteome</keyword>
<dbReference type="InterPro" id="IPR006748">
    <property type="entry name" value="NH2Glyco/OHUrea_AB-resist_kin"/>
</dbReference>
<evidence type="ECO:0000313" key="2">
    <source>
        <dbReference type="Proteomes" id="UP000680865"/>
    </source>
</evidence>
<dbReference type="Proteomes" id="UP000680865">
    <property type="component" value="Unassembled WGS sequence"/>
</dbReference>
<dbReference type="Pfam" id="PF04655">
    <property type="entry name" value="APH_6_hur"/>
    <property type="match status" value="1"/>
</dbReference>
<sequence length="314" mass="33603">MVSAVPGDLPVVRELSRTRDGRRWLAALPQLIDEVSDAFGLVLGPPLRGGSCSWVAPATLADGTAVILKIGWPHREMYAEPAALRLWDGHGAVRLFRHDPARHALVLEQCLPGEQLGARIMAPADALRIGAGVLRKLWTAGVPENRAALPADPATIESLVDVAGDWGDLVTERMTRLRPAYDPGLVAEGARLLHDLPASAPREVVLHGDFNPGNILSSGDGWVAIDPKPLIGDPAYDVAPLLNQIADPYATADPARTLRDRIALLAAELDLDRSRIAAWAAARKVESALWRTHHDREADGAADLATAALLAGLY</sequence>
<name>A0A919SL22_9ACTN</name>
<organism evidence="1 2">
    <name type="scientific">Winogradskya consettensis</name>
    <dbReference type="NCBI Taxonomy" id="113560"/>
    <lineage>
        <taxon>Bacteria</taxon>
        <taxon>Bacillati</taxon>
        <taxon>Actinomycetota</taxon>
        <taxon>Actinomycetes</taxon>
        <taxon>Micromonosporales</taxon>
        <taxon>Micromonosporaceae</taxon>
        <taxon>Winogradskya</taxon>
    </lineage>
</organism>
<dbReference type="AlphaFoldDB" id="A0A919SL22"/>
<dbReference type="Gene3D" id="3.90.1200.10">
    <property type="match status" value="1"/>
</dbReference>
<dbReference type="InterPro" id="IPR011009">
    <property type="entry name" value="Kinase-like_dom_sf"/>
</dbReference>
<protein>
    <submittedName>
        <fullName evidence="1">Hydroxyurea phosphotransferase</fullName>
    </submittedName>
</protein>
<evidence type="ECO:0000313" key="1">
    <source>
        <dbReference type="EMBL" id="GIM74745.1"/>
    </source>
</evidence>